<proteinExistence type="predicted"/>
<keyword evidence="2" id="KW-1185">Reference proteome</keyword>
<dbReference type="Proteomes" id="UP000199420">
    <property type="component" value="Unassembled WGS sequence"/>
</dbReference>
<accession>A0A1H6UBD1</accession>
<evidence type="ECO:0000313" key="2">
    <source>
        <dbReference type="Proteomes" id="UP000199420"/>
    </source>
</evidence>
<dbReference type="RefSeq" id="WP_091336005.1">
    <property type="nucleotide sequence ID" value="NZ_FNYC01000003.1"/>
</dbReference>
<reference evidence="1 2" key="1">
    <citation type="submission" date="2016-10" db="EMBL/GenBank/DDBJ databases">
        <authorList>
            <person name="de Groot N.N."/>
        </authorList>
    </citation>
    <scope>NUCLEOTIDE SEQUENCE [LARGE SCALE GENOMIC DNA]</scope>
    <source>
        <strain evidence="1 2">DSM 26515</strain>
    </source>
</reference>
<protein>
    <recommendedName>
        <fullName evidence="3">Antitoxin Xre/MbcA/ParS-like toxin-binding domain-containing protein</fullName>
    </recommendedName>
</protein>
<evidence type="ECO:0000313" key="1">
    <source>
        <dbReference type="EMBL" id="SEI89659.1"/>
    </source>
</evidence>
<organism evidence="1 2">
    <name type="scientific">Frateuria terrea</name>
    <dbReference type="NCBI Taxonomy" id="529704"/>
    <lineage>
        <taxon>Bacteria</taxon>
        <taxon>Pseudomonadati</taxon>
        <taxon>Pseudomonadota</taxon>
        <taxon>Gammaproteobacteria</taxon>
        <taxon>Lysobacterales</taxon>
        <taxon>Rhodanobacteraceae</taxon>
        <taxon>Frateuria</taxon>
    </lineage>
</organism>
<dbReference type="STRING" id="529704.SAMN02927913_1763"/>
<evidence type="ECO:0008006" key="3">
    <source>
        <dbReference type="Google" id="ProtNLM"/>
    </source>
</evidence>
<name>A0A1H6UBD1_9GAMM</name>
<dbReference type="EMBL" id="FNYC01000003">
    <property type="protein sequence ID" value="SEI89659.1"/>
    <property type="molecule type" value="Genomic_DNA"/>
</dbReference>
<dbReference type="AlphaFoldDB" id="A0A1H6UBD1"/>
<dbReference type="OrthoDB" id="5959778at2"/>
<gene>
    <name evidence="1" type="ORF">SAMN04487997_1963</name>
</gene>
<sequence length="98" mass="10667">MRSTSLVRLAAKAQPATPHQRVISPVDDARTAALAVLRMAAALEPDPVEAMVWYRSVPLAVLDGLTAAELVKEGRVHAVLAFLRAAIEIDRSERRTLQ</sequence>